<dbReference type="InterPro" id="IPR038739">
    <property type="entry name" value="ARMC8/Vid28"/>
</dbReference>
<dbReference type="GO" id="GO:0005737">
    <property type="term" value="C:cytoplasm"/>
    <property type="evidence" value="ECO:0007669"/>
    <property type="project" value="UniProtKB-SubCell"/>
</dbReference>
<dbReference type="PANTHER" id="PTHR15651">
    <property type="entry name" value="ARMADILLO REPEAT-CONTAINING PROTEIN 8"/>
    <property type="match status" value="1"/>
</dbReference>
<dbReference type="Pfam" id="PF00514">
    <property type="entry name" value="Arm"/>
    <property type="match status" value="1"/>
</dbReference>
<evidence type="ECO:0000313" key="7">
    <source>
        <dbReference type="Proteomes" id="UP000077266"/>
    </source>
</evidence>
<reference evidence="6 7" key="1">
    <citation type="journal article" date="2016" name="Mol. Biol. Evol.">
        <title>Comparative Genomics of Early-Diverging Mushroom-Forming Fungi Provides Insights into the Origins of Lignocellulose Decay Capabilities.</title>
        <authorList>
            <person name="Nagy L.G."/>
            <person name="Riley R."/>
            <person name="Tritt A."/>
            <person name="Adam C."/>
            <person name="Daum C."/>
            <person name="Floudas D."/>
            <person name="Sun H."/>
            <person name="Yadav J.S."/>
            <person name="Pangilinan J."/>
            <person name="Larsson K.H."/>
            <person name="Matsuura K."/>
            <person name="Barry K."/>
            <person name="Labutti K."/>
            <person name="Kuo R."/>
            <person name="Ohm R.A."/>
            <person name="Bhattacharya S.S."/>
            <person name="Shirouzu T."/>
            <person name="Yoshinaga Y."/>
            <person name="Martin F.M."/>
            <person name="Grigoriev I.V."/>
            <person name="Hibbett D.S."/>
        </authorList>
    </citation>
    <scope>NUCLEOTIDE SEQUENCE [LARGE SCALE GENOMIC DNA]</scope>
    <source>
        <strain evidence="6 7">HHB12029</strain>
    </source>
</reference>
<sequence>MPTAVAAVLSADLPAPLDVLKRTKNAIVGNPTAKSALASDDATVQGIVDHLNLEDDGDDFVPARIEAAHIVASLAVGSQIALQALLAAKAHLALFYAISKLDSTAPTPLRVALARALRAVGVATAETVGPSLWQLGPDTTPGRESARVALEEFLQARTYTRSTIYKVTEALDVYLPLLIDPSQQVVISICGLLSSLLRVHLHRLGVSEWLPPADRAKELHKSKRGWEKPDLRPNAPRRQGGWVARNLVALLKSNDAKLLEASLGALAAVCKDNPLVATALMKTSQPDADSPLSAIVALAKSRNVETQIAACLCATHALRAQVINLPPMPHATPLIETHVLTLLHILNQVISTPTHDPHARSRACFILCALVTDRSDYAQIAADCGSLTAIANGLVSITPETVEWDDEEAASSYILREALLTATTSLALHAESSRQTLAYKSDFMAALRASLQHPEVGVRHAACQAVRAITRSVHIMRTAVVDANLGPKLFDIVLRADEDRRVRIASLAAMCNLITTEHSPARAELIERGGIDCLVDLVKSRDDGMCVNAAWAIANCLYKGTWEEKQMVMNKLGWNTLNSLLEGSNDELKEQGISIVKNFVTPASMWTPEATVLVQGVGKERLLACLESILSLTNENLVCKAFEALVTLAKGKYDDDPGFCRPSMLACVRNGLQHAKVGIRRSASHCVADMVLVYGKRIKDFRDAGIESTLRNMFGPGMLSQLTAHHISGLSWQPGMEDDPETRRQVAEALMRIGPREAEDNEVVMTDR</sequence>
<dbReference type="PANTHER" id="PTHR15651:SF7">
    <property type="entry name" value="ARMADILLO REPEAT-CONTAINING PROTEIN 8"/>
    <property type="match status" value="1"/>
</dbReference>
<evidence type="ECO:0000256" key="4">
    <source>
        <dbReference type="ARBA" id="ARBA00022737"/>
    </source>
</evidence>
<accession>A0A165D9F9</accession>
<dbReference type="GO" id="GO:0034657">
    <property type="term" value="C:GID complex"/>
    <property type="evidence" value="ECO:0007669"/>
    <property type="project" value="TreeGrafter"/>
</dbReference>
<dbReference type="InParanoid" id="A0A165D9F9"/>
<dbReference type="Proteomes" id="UP000077266">
    <property type="component" value="Unassembled WGS sequence"/>
</dbReference>
<keyword evidence="4" id="KW-0677">Repeat</keyword>
<keyword evidence="3" id="KW-0963">Cytoplasm</keyword>
<evidence type="ECO:0000313" key="6">
    <source>
        <dbReference type="EMBL" id="KZV84055.1"/>
    </source>
</evidence>
<keyword evidence="5" id="KW-0539">Nucleus</keyword>
<keyword evidence="7" id="KW-1185">Reference proteome</keyword>
<evidence type="ECO:0000256" key="3">
    <source>
        <dbReference type="ARBA" id="ARBA00022490"/>
    </source>
</evidence>
<protein>
    <submittedName>
        <fullName evidence="6">ARM repeat-containing protein</fullName>
    </submittedName>
</protein>
<dbReference type="InterPro" id="IPR000225">
    <property type="entry name" value="Armadillo"/>
</dbReference>
<dbReference type="SUPFAM" id="SSF48371">
    <property type="entry name" value="ARM repeat"/>
    <property type="match status" value="2"/>
</dbReference>
<evidence type="ECO:0000256" key="2">
    <source>
        <dbReference type="ARBA" id="ARBA00004496"/>
    </source>
</evidence>
<dbReference type="EMBL" id="KV426242">
    <property type="protein sequence ID" value="KZV84055.1"/>
    <property type="molecule type" value="Genomic_DNA"/>
</dbReference>
<evidence type="ECO:0000256" key="1">
    <source>
        <dbReference type="ARBA" id="ARBA00004123"/>
    </source>
</evidence>
<dbReference type="GO" id="GO:0005634">
    <property type="term" value="C:nucleus"/>
    <property type="evidence" value="ECO:0007669"/>
    <property type="project" value="UniProtKB-SubCell"/>
</dbReference>
<dbReference type="STRING" id="1314781.A0A165D9F9"/>
<name>A0A165D9F9_EXIGL</name>
<dbReference type="OrthoDB" id="5559898at2759"/>
<dbReference type="GO" id="GO:0043161">
    <property type="term" value="P:proteasome-mediated ubiquitin-dependent protein catabolic process"/>
    <property type="evidence" value="ECO:0007669"/>
    <property type="project" value="TreeGrafter"/>
</dbReference>
<comment type="subcellular location">
    <subcellularLocation>
        <location evidence="2">Cytoplasm</location>
    </subcellularLocation>
    <subcellularLocation>
        <location evidence="1">Nucleus</location>
    </subcellularLocation>
</comment>
<organism evidence="6 7">
    <name type="scientific">Exidia glandulosa HHB12029</name>
    <dbReference type="NCBI Taxonomy" id="1314781"/>
    <lineage>
        <taxon>Eukaryota</taxon>
        <taxon>Fungi</taxon>
        <taxon>Dikarya</taxon>
        <taxon>Basidiomycota</taxon>
        <taxon>Agaricomycotina</taxon>
        <taxon>Agaricomycetes</taxon>
        <taxon>Auriculariales</taxon>
        <taxon>Exidiaceae</taxon>
        <taxon>Exidia</taxon>
    </lineage>
</organism>
<dbReference type="InterPro" id="IPR016024">
    <property type="entry name" value="ARM-type_fold"/>
</dbReference>
<gene>
    <name evidence="6" type="ORF">EXIGLDRAFT_842484</name>
</gene>
<dbReference type="InterPro" id="IPR011989">
    <property type="entry name" value="ARM-like"/>
</dbReference>
<proteinExistence type="predicted"/>
<dbReference type="Gene3D" id="1.25.10.10">
    <property type="entry name" value="Leucine-rich Repeat Variant"/>
    <property type="match status" value="2"/>
</dbReference>
<dbReference type="AlphaFoldDB" id="A0A165D9F9"/>
<evidence type="ECO:0000256" key="5">
    <source>
        <dbReference type="ARBA" id="ARBA00023242"/>
    </source>
</evidence>